<sequence length="315" mass="34354">MHRLKWFAASLVTMALVVTVIGLVIQPYSRLERRAAVLIDQLAPPGTTVGAIDIGFPLTVEMTSLVVPFEIDGEQREISVEKLTGNLSLTQLVRGKFGASMTSDLFGGSVWLHIQTNSLRRGKTLDNPRLTIETRARDLDVAALCDFFEAPTMASGRCDADVEAQLNGTTLMSLQGKALVIGKNIEVPPIKVEGLMLPENHDGRLTATLVAKDESVLIKDLRFAGTAYDFSGNGAIRLLKPLEESALDCLVSAIFKEPFFIADERFSGRAAEDIVDTLVASQSTVFFKLRGTLGKPKMRLDPAASLQSLTQHRNR</sequence>
<name>A0A419F833_9BACT</name>
<gene>
    <name evidence="2" type="primary">gspN</name>
    <name evidence="2" type="ORF">C4532_01870</name>
</gene>
<keyword evidence="1" id="KW-1133">Transmembrane helix</keyword>
<evidence type="ECO:0000313" key="2">
    <source>
        <dbReference type="EMBL" id="RJP74588.1"/>
    </source>
</evidence>
<proteinExistence type="predicted"/>
<dbReference type="InterPro" id="IPR030925">
    <property type="entry name" value="T2SS_GspN_Lepto"/>
</dbReference>
<accession>A0A419F833</accession>
<dbReference type="AlphaFoldDB" id="A0A419F833"/>
<comment type="caution">
    <text evidence="2">The sequence shown here is derived from an EMBL/GenBank/DDBJ whole genome shotgun (WGS) entry which is preliminary data.</text>
</comment>
<dbReference type="EMBL" id="QZKI01000013">
    <property type="protein sequence ID" value="RJP74588.1"/>
    <property type="molecule type" value="Genomic_DNA"/>
</dbReference>
<organism evidence="2 3">
    <name type="scientific">Candidatus Abyssobacteria bacterium SURF_17</name>
    <dbReference type="NCBI Taxonomy" id="2093361"/>
    <lineage>
        <taxon>Bacteria</taxon>
        <taxon>Pseudomonadati</taxon>
        <taxon>Candidatus Hydrogenedentota</taxon>
        <taxon>Candidatus Abyssobacteria</taxon>
    </lineage>
</organism>
<keyword evidence="1" id="KW-0812">Transmembrane</keyword>
<keyword evidence="1" id="KW-0472">Membrane</keyword>
<dbReference type="Proteomes" id="UP000285961">
    <property type="component" value="Unassembled WGS sequence"/>
</dbReference>
<dbReference type="NCBIfam" id="TIGR04411">
    <property type="entry name" value="T2SS_GspN_Lepto"/>
    <property type="match status" value="1"/>
</dbReference>
<feature type="transmembrane region" description="Helical" evidence="1">
    <location>
        <begin position="6"/>
        <end position="25"/>
    </location>
</feature>
<evidence type="ECO:0000256" key="1">
    <source>
        <dbReference type="SAM" id="Phobius"/>
    </source>
</evidence>
<evidence type="ECO:0000313" key="3">
    <source>
        <dbReference type="Proteomes" id="UP000285961"/>
    </source>
</evidence>
<protein>
    <submittedName>
        <fullName evidence="2">Type II secretion system protein GspN</fullName>
    </submittedName>
</protein>
<reference evidence="2 3" key="1">
    <citation type="journal article" date="2017" name="ISME J.">
        <title>Energy and carbon metabolisms in a deep terrestrial subsurface fluid microbial community.</title>
        <authorList>
            <person name="Momper L."/>
            <person name="Jungbluth S.P."/>
            <person name="Lee M.D."/>
            <person name="Amend J.P."/>
        </authorList>
    </citation>
    <scope>NUCLEOTIDE SEQUENCE [LARGE SCALE GENOMIC DNA]</scope>
    <source>
        <strain evidence="2">SURF_17</strain>
    </source>
</reference>